<protein>
    <submittedName>
        <fullName evidence="1">Uncharacterized protein</fullName>
    </submittedName>
</protein>
<proteinExistence type="predicted"/>
<evidence type="ECO:0000313" key="2">
    <source>
        <dbReference type="Proteomes" id="UP000076969"/>
    </source>
</evidence>
<dbReference type="KEGG" id="tpie:A7C91_01970"/>
<dbReference type="Proteomes" id="UP000076969">
    <property type="component" value="Chromosome"/>
</dbReference>
<accession>A0A172WFA9</accession>
<dbReference type="GeneID" id="28494922"/>
<reference evidence="2" key="1">
    <citation type="journal article" date="2016" name="Syst. Appl. Microbiol.">
        <title>Thermococcus piezophilus sp. nov., a novel hyperthermophilic and piezophilic archaeon with a broad pressure range for growth, isolated from a deepest hydrothermal vent at the Mid-Cayman Rise.</title>
        <authorList>
            <person name="Dalmasso C."/>
            <person name="Oger P."/>
            <person name="Selva G."/>
            <person name="Courtine D."/>
            <person name="L'Haridon S."/>
            <person name="Garlaschelli A."/>
            <person name="Roussel E."/>
            <person name="Miyazaki J."/>
            <person name="Reveillaud J."/>
            <person name="Jebbar M."/>
            <person name="Takai K."/>
            <person name="Maignien L."/>
            <person name="Alain K."/>
        </authorList>
    </citation>
    <scope>NUCLEOTIDE SEQUENCE [LARGE SCALE GENOMIC DNA]</scope>
    <source>
        <strain evidence="2">CDGS</strain>
    </source>
</reference>
<dbReference type="AlphaFoldDB" id="A0A172WFA9"/>
<dbReference type="EMBL" id="CP015520">
    <property type="protein sequence ID" value="ANF22091.1"/>
    <property type="molecule type" value="Genomic_DNA"/>
</dbReference>
<sequence>MIKVILKPIAFIFIIFLIVGNYTAPAEVTRSNVQVDGALGVLYNIGKFIVTPFKAVYYRYQIEKGETVISMEVGTEKSKIYTPDDYIEDYFEFQGKLSKYYKPLSQPKIGIKPNFTLKKIEHGQEGADMWYSFTAKDLVDDLQSKPVQEVFKAILDAMYGQYDKKIINEYVKKDYWCGRGVCDFDGVGAFKRIKSLEELNLPPTPEILREYTFINLFYFVKGRDGNDPTLPSKAILGKPIDCDGYVLYHYAMIYNINRLLGIKAEYYQVDVYPSGSGNGHSELFVYYPETGTWEIYSYFVSASYFYKYRGGVNVEAYRKLIKAKKIHAFEYGHGYPSNGDLPTSQYAVTFRDVGISMLSEVYVPAGKIQFNSFEEALYWYLSHQKLYHTDKFWFEVWKLPTPDDPYLYYVKNWSDRVISISELKQILVERGLYREINVYINKGRAPEKLGDPSWVVND</sequence>
<dbReference type="RefSeq" id="WP_068664445.1">
    <property type="nucleotide sequence ID" value="NZ_CP015520.1"/>
</dbReference>
<keyword evidence="2" id="KW-1185">Reference proteome</keyword>
<dbReference type="OrthoDB" id="102319at2157"/>
<organism evidence="1 2">
    <name type="scientific">Thermococcus piezophilus</name>
    <dbReference type="NCBI Taxonomy" id="1712654"/>
    <lineage>
        <taxon>Archaea</taxon>
        <taxon>Methanobacteriati</taxon>
        <taxon>Methanobacteriota</taxon>
        <taxon>Thermococci</taxon>
        <taxon>Thermococcales</taxon>
        <taxon>Thermococcaceae</taxon>
        <taxon>Thermococcus</taxon>
    </lineage>
</organism>
<name>A0A172WFA9_9EURY</name>
<gene>
    <name evidence="1" type="ORF">A7C91_01970</name>
</gene>
<evidence type="ECO:0000313" key="1">
    <source>
        <dbReference type="EMBL" id="ANF22091.1"/>
    </source>
</evidence>